<dbReference type="Gene3D" id="2.130.10.10">
    <property type="entry name" value="YVTN repeat-like/Quinoprotein amine dehydrogenase"/>
    <property type="match status" value="1"/>
</dbReference>
<dbReference type="AlphaFoldDB" id="A0A3G2V8P4"/>
<dbReference type="InterPro" id="IPR051200">
    <property type="entry name" value="Host-pathogen_enzymatic-act"/>
</dbReference>
<evidence type="ECO:0000256" key="1">
    <source>
        <dbReference type="SAM" id="SignalP"/>
    </source>
</evidence>
<dbReference type="InterPro" id="IPR015943">
    <property type="entry name" value="WD40/YVTN_repeat-like_dom_sf"/>
</dbReference>
<dbReference type="PANTHER" id="PTHR47197">
    <property type="entry name" value="PROTEIN NIRF"/>
    <property type="match status" value="1"/>
</dbReference>
<accession>A0A3G2V8P4</accession>
<dbReference type="Proteomes" id="UP000280708">
    <property type="component" value="Chromosome"/>
</dbReference>
<dbReference type="EMBL" id="CP033230">
    <property type="protein sequence ID" value="AYO80829.1"/>
    <property type="molecule type" value="Genomic_DNA"/>
</dbReference>
<dbReference type="InterPro" id="IPR011044">
    <property type="entry name" value="Quino_amine_DH_bsu"/>
</dbReference>
<protein>
    <submittedName>
        <fullName evidence="2">Uncharacterized protein</fullName>
    </submittedName>
</protein>
<dbReference type="SUPFAM" id="SSF50969">
    <property type="entry name" value="YVTN repeat-like/Quinoprotein amine dehydrogenase"/>
    <property type="match status" value="1"/>
</dbReference>
<evidence type="ECO:0000313" key="3">
    <source>
        <dbReference type="Proteomes" id="UP000280708"/>
    </source>
</evidence>
<feature type="chain" id="PRO_5018041361" evidence="1">
    <location>
        <begin position="26"/>
        <end position="366"/>
    </location>
</feature>
<proteinExistence type="predicted"/>
<dbReference type="PANTHER" id="PTHR47197:SF3">
    <property type="entry name" value="DIHYDRO-HEME D1 DEHYDROGENASE"/>
    <property type="match status" value="1"/>
</dbReference>
<feature type="signal peptide" evidence="1">
    <location>
        <begin position="1"/>
        <end position="25"/>
    </location>
</feature>
<dbReference type="RefSeq" id="WP_063141277.1">
    <property type="nucleotide sequence ID" value="NZ_CAIGKD010000009.1"/>
</dbReference>
<organism evidence="2 3">
    <name type="scientific">Sphingobium yanoikuyae</name>
    <name type="common">Sphingomonas yanoikuyae</name>
    <dbReference type="NCBI Taxonomy" id="13690"/>
    <lineage>
        <taxon>Bacteria</taxon>
        <taxon>Pseudomonadati</taxon>
        <taxon>Pseudomonadota</taxon>
        <taxon>Alphaproteobacteria</taxon>
        <taxon>Sphingomonadales</taxon>
        <taxon>Sphingomonadaceae</taxon>
        <taxon>Sphingobium</taxon>
    </lineage>
</organism>
<name>A0A3G2V8P4_SPHYA</name>
<reference evidence="2 3" key="1">
    <citation type="submission" date="2018-10" db="EMBL/GenBank/DDBJ databases">
        <title>Characterization and genome analysis of a novel bacterium Sphingobium yanoikuyae SJTF8 capable of degrading PAHs.</title>
        <authorList>
            <person name="Yin C."/>
            <person name="Xiong W."/>
            <person name="Liang R."/>
        </authorList>
    </citation>
    <scope>NUCLEOTIDE SEQUENCE [LARGE SCALE GENOMIC DNA]</scope>
    <source>
        <strain evidence="2 3">SJTF8</strain>
    </source>
</reference>
<gene>
    <name evidence="2" type="ORF">EBF16_27760</name>
</gene>
<sequence length="366" mass="39783">MQKIRFVLAAGLAAMATIPTIPTHAATLFMGAYPDVLLVFDEGKGAVTQKIKLDTGLPTAMSLSDDGKRIYVSTITTSGIEVIDAASRQVVSKFSLNDGPNRVRFYGGVADPAGRYFYTIITRIDKEMDRYKVSKPLYGVIDLKLGKLVRTAEIEKDDEKAIGGFRVAFKVSGDGKYLYAFGEKVIVIDTATLKATDRIDLARPEGTGLENVGFGGSLETLRTPGQYVSLFNAADPYIHSKMFGLARFDLNSRQFDFTPIGPAPAAMAGLEITPDGKQAYTVVTNGTLGSKRCEFWHMDLSTNAVVDKAEFPCRSRFRFGMSMDGAKLYIYGASFDIEVYDAKTLKLEATWDLGNDATGAGMVAVP</sequence>
<evidence type="ECO:0000313" key="2">
    <source>
        <dbReference type="EMBL" id="AYO80829.1"/>
    </source>
</evidence>
<keyword evidence="1" id="KW-0732">Signal</keyword>